<comment type="caution">
    <text evidence="3">The sequence shown here is derived from an EMBL/GenBank/DDBJ whole genome shotgun (WGS) entry which is preliminary data.</text>
</comment>
<dbReference type="EMBL" id="CAJJDM010000166">
    <property type="protein sequence ID" value="CAD8114814.1"/>
    <property type="molecule type" value="Genomic_DNA"/>
</dbReference>
<sequence length="1931" mass="231235">MSRLLRVTSATTLKRSDQINQRLYEDADRMLSSLQVVPALSKFKEYIERMKVQHGYDSPLFDFRGIIDRICNFALRLQESSGKSDLPILILQWAEDITRHTLLIKDVQRYQVMAYKKAGQDMMQVTEKTPRKIVLQSPKPLAFVKSEPKLKTFYFRGNTSKQSIKQLSDLLDEQKLQQQLQSPQSQQPTKKNFVIKKNKMNEPKEEKEEKQIVEEKTEKKNEKFDWSSSEEENHDQQIVQTNQISIIEEKKSKEIRIKFLINELQLKFEARVIEIKKTKDEIVYPIKAIVKLQSHWRRKAAQKKLEIMKREEKRRKLQERYEELIKKIQQWFRSLRIQRKFREIAYQLLDIKRRTIYPHKQLLSAILIQRHIRKCIAVNRFVKQQSKSENVIRKRLITFHIKQVADKIQNKLFLFQLTWNEQKFQFKLQAYAKKKCDRSLLKPFIIEINEKDFFYMFARIIEYQDALQAEIEPNQIHLQVIQYCCQTSQSFISIVENSYNLKLDRIHIIKYLAKIQFEDLVYMDEQSNLNVAGFTDFNYSDMYQVIQEQQKSKLEVMHKIGNHLQLITFLQSQFKARNAINTMRFKVNRRRHIKAQFGLSFKSGYTQVFINDKDEIFAKVIYDRKWQITNKLKISQLITKQLGFPSRENFFDIYQIQVNTIIYTEEGQYWINKELEANQKKKQFSFSQIESCVRVIQRSIRQHLCQKDYIIKKNTRQFQFYKNEVKCTSLVKKVVVSGESPARAFFMNFSLIVDQVTNEQSISIDVRSLEHKFPSDYIHPYKQPLYSEMSIGELTMIGQRMMTIGKVMQIKGSLRFDVRNLMEVQGMLLNEQDYDQKQSTEKKDDTLQARKLWNSHMRKSWIQDSNIEMDINILERVKPKQMKNKKKSNQYLATLFIRSNYSSWKRSYYKCLMDQIDVKCYDQESISNYVREYKYISEFGYGDLEEGKYNLDFLQIRKDEYDQREQRKAQEEQEKKLREQQIKDEESRRIQKEKESRILIFQEYCVVSSQRILIRIIFNKQTNQLEVEGKTELNISLRCNIDILSVLNGEVEMEFLKQNLSQSVVKYLQIDEGIFNFVSDFRAQEQLLIEQEIWKARQHRQPNMENVEGDIYNLVNVFINLNKSKSMYENLIENKYQAVVLRQNRCLDRIHEYLINLSDQQIIFTVYFDDNPEMFKTHIIPARDFENYRLMKVVKNSPPQKICKLLTPLMNYLDDNLVIYENHTTNFLRIKPFLSKIFKDLFALRIQRSLKIKSQFKYYLQYRKRSEKNIFLMHRYIQKDNKYIKIMFFLTQYQIKIVFHQLNEIDGNGNMVDNKVKKVYFLNLLDQTLDQKEFTNVKDKWIENKGVHLPNYYEQMYKPLIEYIIRIIRVETPFEISFENEFKVTELKEIPQKKKNDTQFYSMIQAITKLQVHYKTRKDMQIYNLKVQCTDKSLVRQIGKQFNRSFKIIQGQYYIINMYKILQGFETQITVDLIQYNNRRIRYRGIHILDSTEMINIGSNKIAEYIINQVFVKDDLLQFESNQYKTVQEIEQQKEVVDVRSPGLRLEIQKADKNEIVNHYQQNQSEIYSETIYNVVYSGQVKQKSVVQELKNTVQISVELSDFKKLYPYLHQDDKIAMKTISESIIDAVKVDKQGKVLINVQKINPSLIQVENGEIDVQDQIQSKFKPESQIILAKKIVYFGKHKFLMKISVLEKRVTKIQADPADAVENHFESLFQVAAMSLDKKDRDNDNTFNIEWELSSEDAQQLTHQKDRKVIANELSKRTLIVKDKFIFLAIDKKDIQRHHYQNCILFLEKGIRPIQHQFRNRKRLINFRDYKQTVKQWKDQYGQLSSSASLYIDNLCSDQQFIVLSGEYKSKRLMLICWNLEDFEKKSIEIPKQQYQELIMKNKDVAIKLLTSYIEYKDNELVFRPPQFSEIKSKLEFLSNQYKE</sequence>
<evidence type="ECO:0000313" key="3">
    <source>
        <dbReference type="EMBL" id="CAD8114814.1"/>
    </source>
</evidence>
<accession>A0A8S1QHV4</accession>
<feature type="compositionally biased region" description="Low complexity" evidence="2">
    <location>
        <begin position="176"/>
        <end position="188"/>
    </location>
</feature>
<keyword evidence="4" id="KW-1185">Reference proteome</keyword>
<proteinExistence type="predicted"/>
<keyword evidence="1" id="KW-0175">Coiled coil</keyword>
<evidence type="ECO:0000256" key="2">
    <source>
        <dbReference type="SAM" id="MobiDB-lite"/>
    </source>
</evidence>
<feature type="compositionally biased region" description="Basic and acidic residues" evidence="2">
    <location>
        <begin position="199"/>
        <end position="225"/>
    </location>
</feature>
<dbReference type="PROSITE" id="PS50096">
    <property type="entry name" value="IQ"/>
    <property type="match status" value="1"/>
</dbReference>
<name>A0A8S1QHV4_PARPR</name>
<feature type="region of interest" description="Disordered" evidence="2">
    <location>
        <begin position="964"/>
        <end position="985"/>
    </location>
</feature>
<protein>
    <submittedName>
        <fullName evidence="3">Uncharacterized protein</fullName>
    </submittedName>
</protein>
<organism evidence="3 4">
    <name type="scientific">Paramecium primaurelia</name>
    <dbReference type="NCBI Taxonomy" id="5886"/>
    <lineage>
        <taxon>Eukaryota</taxon>
        <taxon>Sar</taxon>
        <taxon>Alveolata</taxon>
        <taxon>Ciliophora</taxon>
        <taxon>Intramacronucleata</taxon>
        <taxon>Oligohymenophorea</taxon>
        <taxon>Peniculida</taxon>
        <taxon>Parameciidae</taxon>
        <taxon>Paramecium</taxon>
    </lineage>
</organism>
<gene>
    <name evidence="3" type="ORF">PPRIM_AZ9-3.1.T1610086</name>
</gene>
<feature type="coiled-coil region" evidence="1">
    <location>
        <begin position="300"/>
        <end position="334"/>
    </location>
</feature>
<feature type="region of interest" description="Disordered" evidence="2">
    <location>
        <begin position="176"/>
        <end position="237"/>
    </location>
</feature>
<evidence type="ECO:0000256" key="1">
    <source>
        <dbReference type="SAM" id="Coils"/>
    </source>
</evidence>
<dbReference type="OMA" id="FREIAYQ"/>
<evidence type="ECO:0000313" key="4">
    <source>
        <dbReference type="Proteomes" id="UP000688137"/>
    </source>
</evidence>
<reference evidence="3" key="1">
    <citation type="submission" date="2021-01" db="EMBL/GenBank/DDBJ databases">
        <authorList>
            <consortium name="Genoscope - CEA"/>
            <person name="William W."/>
        </authorList>
    </citation>
    <scope>NUCLEOTIDE SEQUENCE</scope>
</reference>
<dbReference type="Proteomes" id="UP000688137">
    <property type="component" value="Unassembled WGS sequence"/>
</dbReference>